<dbReference type="PANTHER" id="PTHR31627:SF42">
    <property type="entry name" value="G_PROTEIN_RECEP_F1_2 DOMAIN-CONTAINING PROTEIN-RELATED"/>
    <property type="match status" value="1"/>
</dbReference>
<feature type="transmembrane region" description="Helical" evidence="1">
    <location>
        <begin position="76"/>
        <end position="94"/>
    </location>
</feature>
<dbReference type="AlphaFoldDB" id="A0A914R1V1"/>
<dbReference type="InterPro" id="IPR051119">
    <property type="entry name" value="Nematode_SR-like"/>
</dbReference>
<reference evidence="3" key="1">
    <citation type="submission" date="2022-11" db="UniProtKB">
        <authorList>
            <consortium name="WormBaseParasite"/>
        </authorList>
    </citation>
    <scope>IDENTIFICATION</scope>
</reference>
<feature type="transmembrane region" description="Helical" evidence="1">
    <location>
        <begin position="33"/>
        <end position="55"/>
    </location>
</feature>
<name>A0A914R1V1_9BILA</name>
<keyword evidence="2" id="KW-1185">Reference proteome</keyword>
<evidence type="ECO:0000313" key="3">
    <source>
        <dbReference type="WBParaSite" id="PDA_v2.g5380.t1"/>
    </source>
</evidence>
<dbReference type="Pfam" id="PF10323">
    <property type="entry name" value="7TM_GPCR_Srv"/>
    <property type="match status" value="1"/>
</dbReference>
<keyword evidence="1" id="KW-0812">Transmembrane</keyword>
<dbReference type="WBParaSite" id="PDA_v2.g5380.t1">
    <property type="protein sequence ID" value="PDA_v2.g5380.t1"/>
    <property type="gene ID" value="PDA_v2.g5380"/>
</dbReference>
<feature type="transmembrane region" description="Helical" evidence="1">
    <location>
        <begin position="118"/>
        <end position="146"/>
    </location>
</feature>
<evidence type="ECO:0000256" key="1">
    <source>
        <dbReference type="SAM" id="Phobius"/>
    </source>
</evidence>
<dbReference type="Gene3D" id="1.20.1070.10">
    <property type="entry name" value="Rhodopsin 7-helix transmembrane proteins"/>
    <property type="match status" value="1"/>
</dbReference>
<dbReference type="Proteomes" id="UP000887578">
    <property type="component" value="Unplaced"/>
</dbReference>
<keyword evidence="1" id="KW-1133">Transmembrane helix</keyword>
<organism evidence="2 3">
    <name type="scientific">Panagrolaimus davidi</name>
    <dbReference type="NCBI Taxonomy" id="227884"/>
    <lineage>
        <taxon>Eukaryota</taxon>
        <taxon>Metazoa</taxon>
        <taxon>Ecdysozoa</taxon>
        <taxon>Nematoda</taxon>
        <taxon>Chromadorea</taxon>
        <taxon>Rhabditida</taxon>
        <taxon>Tylenchina</taxon>
        <taxon>Panagrolaimomorpha</taxon>
        <taxon>Panagrolaimoidea</taxon>
        <taxon>Panagrolaimidae</taxon>
        <taxon>Panagrolaimus</taxon>
    </lineage>
</organism>
<proteinExistence type="predicted"/>
<keyword evidence="1" id="KW-0472">Membrane</keyword>
<evidence type="ECO:0000313" key="2">
    <source>
        <dbReference type="Proteomes" id="UP000887578"/>
    </source>
</evidence>
<dbReference type="SUPFAM" id="SSF81321">
    <property type="entry name" value="Family A G protein-coupled receptor-like"/>
    <property type="match status" value="1"/>
</dbReference>
<sequence length="260" mass="30181">MSVADILTVINNFCVSKFTAVDPWKQWFFEHPIWNTVCYMISGYLSFLHIAIAINRIYVSFSLTHGNKRIDKFGKRITWIILVLPICFLLPRFWGHTEYAWTATRDLSGYYVEPFIKMYHVICGQTIVVSASLITFILTVITIFRYRFLIKKYQNQPMSSSMKQDIILFCQGFVTMCFQLSFAAYYIMTMIGTMTQSPELVTFAWRYFNYVNDAASLVNPISLLIVCKFVRTDFFEFLSGCKPKVTFVSPWNTSGISPIP</sequence>
<dbReference type="InterPro" id="IPR019426">
    <property type="entry name" value="7TM_GPCR_serpentine_rcpt_Srv"/>
</dbReference>
<dbReference type="PANTHER" id="PTHR31627">
    <property type="entry name" value="SERPENTINE RECEPTOR CLASS GAMMA-RELATED"/>
    <property type="match status" value="1"/>
</dbReference>
<feature type="transmembrane region" description="Helical" evidence="1">
    <location>
        <begin position="166"/>
        <end position="187"/>
    </location>
</feature>
<accession>A0A914R1V1</accession>
<protein>
    <submittedName>
        <fullName evidence="3">Serpentine receptor class gamma</fullName>
    </submittedName>
</protein>